<comment type="similarity">
    <text evidence="3">In the C-terminal section; belongs to the PPC synthetase family.</text>
</comment>
<dbReference type="InterPro" id="IPR007085">
    <property type="entry name" value="DNA/pantothenate-metab_flavo_C"/>
</dbReference>
<keyword evidence="2 3" id="KW-0456">Lyase</keyword>
<dbReference type="GO" id="GO:0004632">
    <property type="term" value="F:phosphopantothenate--cysteine ligase activity"/>
    <property type="evidence" value="ECO:0007669"/>
    <property type="project" value="UniProtKB-UniRule"/>
</dbReference>
<dbReference type="EMBL" id="ATBP01000214">
    <property type="protein sequence ID" value="ETR71845.1"/>
    <property type="molecule type" value="Genomic_DNA"/>
</dbReference>
<comment type="pathway">
    <text evidence="3">Cofactor biosynthesis; coenzyme A biosynthesis; CoA from (R)-pantothenate: step 2/5.</text>
</comment>
<dbReference type="Proteomes" id="UP000189670">
    <property type="component" value="Unassembled WGS sequence"/>
</dbReference>
<dbReference type="Gene3D" id="3.40.50.1950">
    <property type="entry name" value="Flavin prenyltransferase-like"/>
    <property type="match status" value="1"/>
</dbReference>
<dbReference type="SUPFAM" id="SSF52507">
    <property type="entry name" value="Homo-oligomeric flavin-containing Cys decarboxylases, HFCD"/>
    <property type="match status" value="1"/>
</dbReference>
<dbReference type="Pfam" id="PF02441">
    <property type="entry name" value="Flavoprotein"/>
    <property type="match status" value="1"/>
</dbReference>
<feature type="binding site" evidence="3">
    <location>
        <position position="289"/>
    </location>
    <ligand>
        <name>CTP</name>
        <dbReference type="ChEBI" id="CHEBI:37563"/>
    </ligand>
</feature>
<gene>
    <name evidence="3" type="primary">coaBC</name>
    <name evidence="6" type="ORF">OMM_02180</name>
</gene>
<comment type="similarity">
    <text evidence="3">In the N-terminal section; belongs to the HFCD (homo-oligomeric flavin containing Cys decarboxylase) superfamily.</text>
</comment>
<evidence type="ECO:0000313" key="7">
    <source>
        <dbReference type="Proteomes" id="UP000189670"/>
    </source>
</evidence>
<dbReference type="InterPro" id="IPR003382">
    <property type="entry name" value="Flavoprotein"/>
</dbReference>
<evidence type="ECO:0000256" key="3">
    <source>
        <dbReference type="HAMAP-Rule" id="MF_02225"/>
    </source>
</evidence>
<comment type="cofactor">
    <cofactor evidence="3">
        <name>Mg(2+)</name>
        <dbReference type="ChEBI" id="CHEBI:18420"/>
    </cofactor>
</comment>
<dbReference type="HAMAP" id="MF_02225">
    <property type="entry name" value="CoaBC"/>
    <property type="match status" value="1"/>
</dbReference>
<keyword evidence="3" id="KW-0479">Metal-binding</keyword>
<feature type="region of interest" description="Phosphopantothenate--cysteine ligase" evidence="3">
    <location>
        <begin position="191"/>
        <end position="329"/>
    </location>
</feature>
<dbReference type="SUPFAM" id="SSF102645">
    <property type="entry name" value="CoaB-like"/>
    <property type="match status" value="1"/>
</dbReference>
<evidence type="ECO:0000256" key="1">
    <source>
        <dbReference type="ARBA" id="ARBA00022793"/>
    </source>
</evidence>
<name>A0A1V1PAX7_9BACT</name>
<dbReference type="PANTHER" id="PTHR14359">
    <property type="entry name" value="HOMO-OLIGOMERIC FLAVIN CONTAINING CYS DECARBOXYLASE FAMILY"/>
    <property type="match status" value="1"/>
</dbReference>
<comment type="pathway">
    <text evidence="3">Cofactor biosynthesis; coenzyme A biosynthesis; CoA from (R)-pantothenate: step 3/5.</text>
</comment>
<dbReference type="GO" id="GO:0071513">
    <property type="term" value="C:phosphopantothenoylcysteine decarboxylase complex"/>
    <property type="evidence" value="ECO:0007669"/>
    <property type="project" value="TreeGrafter"/>
</dbReference>
<dbReference type="PROSITE" id="PS51257">
    <property type="entry name" value="PROKAR_LIPOPROTEIN"/>
    <property type="match status" value="1"/>
</dbReference>
<dbReference type="InterPro" id="IPR005252">
    <property type="entry name" value="CoaBC"/>
</dbReference>
<dbReference type="GO" id="GO:0046872">
    <property type="term" value="F:metal ion binding"/>
    <property type="evidence" value="ECO:0007669"/>
    <property type="project" value="UniProtKB-KW"/>
</dbReference>
<evidence type="ECO:0000259" key="5">
    <source>
        <dbReference type="Pfam" id="PF04127"/>
    </source>
</evidence>
<comment type="caution">
    <text evidence="3">Lacks conserved residue(s) required for the propagation of feature annotation.</text>
</comment>
<evidence type="ECO:0000256" key="2">
    <source>
        <dbReference type="ARBA" id="ARBA00023239"/>
    </source>
</evidence>
<dbReference type="GO" id="GO:0015941">
    <property type="term" value="P:pantothenate catabolic process"/>
    <property type="evidence" value="ECO:0007669"/>
    <property type="project" value="InterPro"/>
</dbReference>
<sequence>MIYFNNKTIILGVSGGIACYKSVEIVRQLQKAGASVYVIMTQNATRFVGPRTFEAISGHPVCIDLFETGTNTSFHHIQWAEMADAVIIAPATANVLAKVAHGIADDALTTFLLAVQSPVLLCPSMNTRMWENPVVQDNINSIEKRNISILAPASGDLACGTSGAGRQPEASIIVQHAHALLAPKDYSGKRMLVTAGPTLEYIDPVRFISNPSSGKMGYAIAEAAYCRGAEVILISGPTSLDIPTGVHFISVQTVDQMANAVFAHEADMDIIIKAAAVADYKVLQQAAHKIKKHDDRLQLNLIKNQDILKELGHRKNINISSVLRLKLRT</sequence>
<feature type="binding site" evidence="3">
    <location>
        <position position="279"/>
    </location>
    <ligand>
        <name>CTP</name>
        <dbReference type="ChEBI" id="CHEBI:37563"/>
    </ligand>
</feature>
<dbReference type="InterPro" id="IPR036551">
    <property type="entry name" value="Flavin_trans-like"/>
</dbReference>
<keyword evidence="3" id="KW-0511">Multifunctional enzyme</keyword>
<feature type="active site" description="Proton donor" evidence="3">
    <location>
        <position position="159"/>
    </location>
</feature>
<comment type="catalytic activity">
    <reaction evidence="3">
        <text>N-[(R)-4-phosphopantothenoyl]-L-cysteine + H(+) = (R)-4'-phosphopantetheine + CO2</text>
        <dbReference type="Rhea" id="RHEA:16793"/>
        <dbReference type="ChEBI" id="CHEBI:15378"/>
        <dbReference type="ChEBI" id="CHEBI:16526"/>
        <dbReference type="ChEBI" id="CHEBI:59458"/>
        <dbReference type="ChEBI" id="CHEBI:61723"/>
        <dbReference type="EC" id="4.1.1.36"/>
    </reaction>
</comment>
<comment type="function">
    <text evidence="3">Catalyzes two sequential steps in the biosynthesis of coenzyme A. In the first step cysteine is conjugated to 4'-phosphopantothenate to form 4-phosphopantothenoylcysteine. In the second step the latter compound is decarboxylated to form 4'-phosphopantotheine.</text>
</comment>
<dbReference type="PANTHER" id="PTHR14359:SF6">
    <property type="entry name" value="PHOSPHOPANTOTHENOYLCYSTEINE DECARBOXYLASE"/>
    <property type="match status" value="1"/>
</dbReference>
<protein>
    <recommendedName>
        <fullName evidence="3">Coenzyme A biosynthesis bifunctional protein CoaBC</fullName>
    </recommendedName>
    <alternativeName>
        <fullName evidence="3">DNA/pantothenate metabolism flavoprotein</fullName>
    </alternativeName>
    <alternativeName>
        <fullName evidence="3">Phosphopantothenoylcysteine synthetase/decarboxylase</fullName>
        <shortName evidence="3">PPCS-PPCDC</shortName>
    </alternativeName>
    <domain>
        <recommendedName>
            <fullName evidence="3">Phosphopantothenoylcysteine decarboxylase</fullName>
            <shortName evidence="3">PPC decarboxylase</shortName>
            <shortName evidence="3">PPC-DC</shortName>
            <ecNumber evidence="3">4.1.1.36</ecNumber>
        </recommendedName>
        <alternativeName>
            <fullName evidence="3">CoaC</fullName>
        </alternativeName>
    </domain>
    <domain>
        <recommendedName>
            <fullName evidence="3">Phosphopantothenate--cysteine ligase</fullName>
            <ecNumber evidence="3">6.3.2.5</ecNumber>
        </recommendedName>
        <alternativeName>
            <fullName evidence="3">CoaB</fullName>
        </alternativeName>
        <alternativeName>
            <fullName evidence="3">Phosphopantothenoylcysteine synthetase</fullName>
            <shortName evidence="3">PPC synthetase</shortName>
            <shortName evidence="3">PPC-S</shortName>
        </alternativeName>
    </domain>
</protein>
<dbReference type="GO" id="GO:0010181">
    <property type="term" value="F:FMN binding"/>
    <property type="evidence" value="ECO:0007669"/>
    <property type="project" value="UniProtKB-UniRule"/>
</dbReference>
<dbReference type="Gene3D" id="3.40.50.10300">
    <property type="entry name" value="CoaB-like"/>
    <property type="match status" value="1"/>
</dbReference>
<keyword evidence="1 3" id="KW-0210">Decarboxylase</keyword>
<organism evidence="6 7">
    <name type="scientific">Candidatus Magnetoglobus multicellularis str. Araruama</name>
    <dbReference type="NCBI Taxonomy" id="890399"/>
    <lineage>
        <taxon>Bacteria</taxon>
        <taxon>Pseudomonadati</taxon>
        <taxon>Thermodesulfobacteriota</taxon>
        <taxon>Desulfobacteria</taxon>
        <taxon>Desulfobacterales</taxon>
        <taxon>Desulfobacteraceae</taxon>
        <taxon>Candidatus Magnetoglobus</taxon>
    </lineage>
</organism>
<dbReference type="Pfam" id="PF04127">
    <property type="entry name" value="DFP"/>
    <property type="match status" value="1"/>
</dbReference>
<dbReference type="GO" id="GO:0004633">
    <property type="term" value="F:phosphopantothenoylcysteine decarboxylase activity"/>
    <property type="evidence" value="ECO:0007669"/>
    <property type="project" value="UniProtKB-UniRule"/>
</dbReference>
<comment type="caution">
    <text evidence="6">The sequence shown here is derived from an EMBL/GenBank/DDBJ whole genome shotgun (WGS) entry which is preliminary data.</text>
</comment>
<dbReference type="UniPathway" id="UPA00241">
    <property type="reaction ID" value="UER00353"/>
</dbReference>
<feature type="domain" description="DNA/pantothenate metabolism flavoprotein C-terminal" evidence="5">
    <location>
        <begin position="187"/>
        <end position="316"/>
    </location>
</feature>
<reference evidence="7" key="1">
    <citation type="submission" date="2012-11" db="EMBL/GenBank/DDBJ databases">
        <authorList>
            <person name="Lucero-Rivera Y.E."/>
            <person name="Tovar-Ramirez D."/>
        </authorList>
    </citation>
    <scope>NUCLEOTIDE SEQUENCE [LARGE SCALE GENOMIC DNA]</scope>
    <source>
        <strain evidence="7">Araruama</strain>
    </source>
</reference>
<comment type="cofactor">
    <cofactor evidence="3">
        <name>FMN</name>
        <dbReference type="ChEBI" id="CHEBI:58210"/>
    </cofactor>
    <text evidence="3">Binds 1 FMN per subunit.</text>
</comment>
<accession>A0A1V1PAX7</accession>
<dbReference type="EC" id="6.3.2.5" evidence="3"/>
<dbReference type="NCBIfam" id="TIGR00521">
    <property type="entry name" value="coaBC_dfp"/>
    <property type="match status" value="1"/>
</dbReference>
<proteinExistence type="inferred from homology"/>
<keyword evidence="3" id="KW-0288">FMN</keyword>
<keyword evidence="3" id="KW-0436">Ligase</keyword>
<dbReference type="GO" id="GO:0015937">
    <property type="term" value="P:coenzyme A biosynthetic process"/>
    <property type="evidence" value="ECO:0007669"/>
    <property type="project" value="UniProtKB-UniRule"/>
</dbReference>
<feature type="region of interest" description="Phosphopantothenoylcysteine decarboxylase" evidence="3">
    <location>
        <begin position="1"/>
        <end position="190"/>
    </location>
</feature>
<keyword evidence="3" id="KW-0460">Magnesium</keyword>
<dbReference type="InterPro" id="IPR035929">
    <property type="entry name" value="CoaB-like_sf"/>
</dbReference>
<feature type="domain" description="Flavoprotein" evidence="4">
    <location>
        <begin position="7"/>
        <end position="150"/>
    </location>
</feature>
<dbReference type="EC" id="4.1.1.36" evidence="3"/>
<evidence type="ECO:0000313" key="6">
    <source>
        <dbReference type="EMBL" id="ETR71845.1"/>
    </source>
</evidence>
<comment type="catalytic activity">
    <reaction evidence="3">
        <text>(R)-4'-phosphopantothenate + L-cysteine + CTP = N-[(R)-4-phosphopantothenoyl]-L-cysteine + CMP + diphosphate + H(+)</text>
        <dbReference type="Rhea" id="RHEA:19397"/>
        <dbReference type="ChEBI" id="CHEBI:10986"/>
        <dbReference type="ChEBI" id="CHEBI:15378"/>
        <dbReference type="ChEBI" id="CHEBI:33019"/>
        <dbReference type="ChEBI" id="CHEBI:35235"/>
        <dbReference type="ChEBI" id="CHEBI:37563"/>
        <dbReference type="ChEBI" id="CHEBI:59458"/>
        <dbReference type="ChEBI" id="CHEBI:60377"/>
        <dbReference type="EC" id="6.3.2.5"/>
    </reaction>
</comment>
<dbReference type="AlphaFoldDB" id="A0A1V1PAX7"/>
<keyword evidence="3" id="KW-0285">Flavoprotein</keyword>
<evidence type="ECO:0000259" key="4">
    <source>
        <dbReference type="Pfam" id="PF02441"/>
    </source>
</evidence>